<dbReference type="Gramene" id="PVH32879">
    <property type="protein sequence ID" value="PVH32879"/>
    <property type="gene ID" value="PAHAL_9G513400"/>
</dbReference>
<dbReference type="PANTHER" id="PTHR19375">
    <property type="entry name" value="HEAT SHOCK PROTEIN 70KDA"/>
    <property type="match status" value="1"/>
</dbReference>
<proteinExistence type="inferred from homology"/>
<evidence type="ECO:0000256" key="3">
    <source>
        <dbReference type="ARBA" id="ARBA00022840"/>
    </source>
</evidence>
<dbReference type="InterPro" id="IPR029047">
    <property type="entry name" value="HSP70_peptide-bd_sf"/>
</dbReference>
<gene>
    <name evidence="4" type="ORF">PAHAL_9G513400</name>
</gene>
<dbReference type="AlphaFoldDB" id="A0A2T8I5E3"/>
<keyword evidence="3" id="KW-0067">ATP-binding</keyword>
<name>A0A2T8I5E3_9POAL</name>
<organism evidence="4">
    <name type="scientific">Panicum hallii</name>
    <dbReference type="NCBI Taxonomy" id="206008"/>
    <lineage>
        <taxon>Eukaryota</taxon>
        <taxon>Viridiplantae</taxon>
        <taxon>Streptophyta</taxon>
        <taxon>Embryophyta</taxon>
        <taxon>Tracheophyta</taxon>
        <taxon>Spermatophyta</taxon>
        <taxon>Magnoliopsida</taxon>
        <taxon>Liliopsida</taxon>
        <taxon>Poales</taxon>
        <taxon>Poaceae</taxon>
        <taxon>PACMAD clade</taxon>
        <taxon>Panicoideae</taxon>
        <taxon>Panicodae</taxon>
        <taxon>Paniceae</taxon>
        <taxon>Panicinae</taxon>
        <taxon>Panicum</taxon>
        <taxon>Panicum sect. Panicum</taxon>
    </lineage>
</organism>
<sequence length="221" mass="23993">MDKSSVHDVVLVGGSTRIPRVQSMIREFFDGKELFRSINPDEAVAYGAAIQACILSGGAVSGAVGDMVLLDVTPLSLGIEVNLNYTMSVVIPRNTAIPTKQTKRFTTLFDNQVTCTIKVYEGECASTKGNNLLGVFLLSGIPPAPRGVPVILVTFDIDVNGVMNVSAEERSTGRRNNIVIASRTGRLRKEEIERMVREAEKRKGKGMTKLVERQALLALEA</sequence>
<dbReference type="InterPro" id="IPR018181">
    <property type="entry name" value="Heat_shock_70_CS"/>
</dbReference>
<accession>A0A2T8I5E3</accession>
<dbReference type="GO" id="GO:0005524">
    <property type="term" value="F:ATP binding"/>
    <property type="evidence" value="ECO:0007669"/>
    <property type="project" value="UniProtKB-KW"/>
</dbReference>
<dbReference type="PRINTS" id="PR00301">
    <property type="entry name" value="HEATSHOCK70"/>
</dbReference>
<dbReference type="Proteomes" id="UP000243499">
    <property type="component" value="Chromosome 9"/>
</dbReference>
<reference evidence="4" key="1">
    <citation type="submission" date="2018-04" db="EMBL/GenBank/DDBJ databases">
        <title>WGS assembly of Panicum hallii.</title>
        <authorList>
            <person name="Lovell J."/>
            <person name="Jenkins J."/>
            <person name="Lowry D."/>
            <person name="Mamidi S."/>
            <person name="Sreedasyam A."/>
            <person name="Weng X."/>
            <person name="Barry K."/>
            <person name="Bonette J."/>
            <person name="Campitelli B."/>
            <person name="Daum C."/>
            <person name="Gordon S."/>
            <person name="Gould B."/>
            <person name="Lipzen A."/>
            <person name="Macqueen A."/>
            <person name="Palacio-Mejia J."/>
            <person name="Plott C."/>
            <person name="Shakirov E."/>
            <person name="Shu S."/>
            <person name="Yoshinaga Y."/>
            <person name="Zane M."/>
            <person name="Rokhsar D."/>
            <person name="Grimwood J."/>
            <person name="Schmutz J."/>
            <person name="Juenger T."/>
        </authorList>
    </citation>
    <scope>NUCLEOTIDE SEQUENCE [LARGE SCALE GENOMIC DNA]</scope>
    <source>
        <strain evidence="4">FIL2</strain>
    </source>
</reference>
<dbReference type="SUPFAM" id="SSF53067">
    <property type="entry name" value="Actin-like ATPase domain"/>
    <property type="match status" value="1"/>
</dbReference>
<dbReference type="Pfam" id="PF00012">
    <property type="entry name" value="HSP70"/>
    <property type="match status" value="1"/>
</dbReference>
<dbReference type="Gene3D" id="3.30.420.40">
    <property type="match status" value="2"/>
</dbReference>
<dbReference type="InterPro" id="IPR043129">
    <property type="entry name" value="ATPase_NBD"/>
</dbReference>
<keyword evidence="2" id="KW-0547">Nucleotide-binding</keyword>
<evidence type="ECO:0000256" key="1">
    <source>
        <dbReference type="ARBA" id="ARBA00007381"/>
    </source>
</evidence>
<dbReference type="FunFam" id="2.60.34.10:FF:000012">
    <property type="entry name" value="Heat shock 70 kDa protein"/>
    <property type="match status" value="1"/>
</dbReference>
<dbReference type="SUPFAM" id="SSF100920">
    <property type="entry name" value="Heat shock protein 70kD (HSP70), peptide-binding domain"/>
    <property type="match status" value="1"/>
</dbReference>
<comment type="similarity">
    <text evidence="1">Belongs to the heat shock protein 70 family.</text>
</comment>
<dbReference type="InterPro" id="IPR013126">
    <property type="entry name" value="Hsp_70_fam"/>
</dbReference>
<dbReference type="PROSITE" id="PS01036">
    <property type="entry name" value="HSP70_3"/>
    <property type="match status" value="1"/>
</dbReference>
<dbReference type="Gene3D" id="2.60.34.10">
    <property type="entry name" value="Substrate Binding Domain Of DNAk, Chain A, domain 1"/>
    <property type="match status" value="1"/>
</dbReference>
<dbReference type="GO" id="GO:0140662">
    <property type="term" value="F:ATP-dependent protein folding chaperone"/>
    <property type="evidence" value="ECO:0007669"/>
    <property type="project" value="InterPro"/>
</dbReference>
<protein>
    <submittedName>
        <fullName evidence="4">Uncharacterized protein</fullName>
    </submittedName>
</protein>
<dbReference type="EMBL" id="CM008054">
    <property type="protein sequence ID" value="PVH32879.1"/>
    <property type="molecule type" value="Genomic_DNA"/>
</dbReference>
<evidence type="ECO:0000256" key="2">
    <source>
        <dbReference type="ARBA" id="ARBA00022741"/>
    </source>
</evidence>
<evidence type="ECO:0000313" key="4">
    <source>
        <dbReference type="EMBL" id="PVH32879.1"/>
    </source>
</evidence>